<organism evidence="9 10">
    <name type="scientific">Acanthopleuribacter pedis</name>
    <dbReference type="NCBI Taxonomy" id="442870"/>
    <lineage>
        <taxon>Bacteria</taxon>
        <taxon>Pseudomonadati</taxon>
        <taxon>Acidobacteriota</taxon>
        <taxon>Holophagae</taxon>
        <taxon>Acanthopleuribacterales</taxon>
        <taxon>Acanthopleuribacteraceae</taxon>
        <taxon>Acanthopleuribacter</taxon>
    </lineage>
</organism>
<name>A0A8J7QAF1_9BACT</name>
<evidence type="ECO:0000256" key="7">
    <source>
        <dbReference type="PIRSR" id="PIRSR005639-1"/>
    </source>
</evidence>
<protein>
    <recommendedName>
        <fullName evidence="2">glutaminase</fullName>
        <ecNumber evidence="2">3.5.1.2</ecNumber>
    </recommendedName>
</protein>
<dbReference type="RefSeq" id="WP_207859968.1">
    <property type="nucleotide sequence ID" value="NZ_JAFREP010000015.1"/>
</dbReference>
<dbReference type="GO" id="GO:0008614">
    <property type="term" value="P:pyridoxine metabolic process"/>
    <property type="evidence" value="ECO:0007669"/>
    <property type="project" value="TreeGrafter"/>
</dbReference>
<accession>A0A8J7QAF1</accession>
<evidence type="ECO:0000256" key="4">
    <source>
        <dbReference type="ARBA" id="ARBA00022962"/>
    </source>
</evidence>
<comment type="similarity">
    <text evidence="1">Belongs to the glutaminase PdxT/SNO family.</text>
</comment>
<feature type="active site" description="Charge relay system" evidence="7">
    <location>
        <position position="169"/>
    </location>
</feature>
<dbReference type="EMBL" id="JAFREP010000015">
    <property type="protein sequence ID" value="MBO1320014.1"/>
    <property type="molecule type" value="Genomic_DNA"/>
</dbReference>
<dbReference type="GO" id="GO:0016829">
    <property type="term" value="F:lyase activity"/>
    <property type="evidence" value="ECO:0007669"/>
    <property type="project" value="UniProtKB-KW"/>
</dbReference>
<dbReference type="GO" id="GO:0005829">
    <property type="term" value="C:cytosol"/>
    <property type="evidence" value="ECO:0007669"/>
    <property type="project" value="TreeGrafter"/>
</dbReference>
<dbReference type="PANTHER" id="PTHR31559:SF0">
    <property type="entry name" value="PYRIDOXAL 5'-PHOSPHATE SYNTHASE SUBUNIT SNO1-RELATED"/>
    <property type="match status" value="1"/>
</dbReference>
<gene>
    <name evidence="9" type="primary">pdxT</name>
    <name evidence="9" type="ORF">J3U88_16185</name>
</gene>
<dbReference type="GO" id="GO:0042823">
    <property type="term" value="P:pyridoxal phosphate biosynthetic process"/>
    <property type="evidence" value="ECO:0007669"/>
    <property type="project" value="InterPro"/>
</dbReference>
<feature type="binding site" evidence="8">
    <location>
        <begin position="133"/>
        <end position="134"/>
    </location>
    <ligand>
        <name>L-glutamine</name>
        <dbReference type="ChEBI" id="CHEBI:58359"/>
    </ligand>
</feature>
<dbReference type="PANTHER" id="PTHR31559">
    <property type="entry name" value="PYRIDOXAL 5'-PHOSPHATE SYNTHASE SUBUNIT SNO"/>
    <property type="match status" value="1"/>
</dbReference>
<keyword evidence="10" id="KW-1185">Reference proteome</keyword>
<dbReference type="Gene3D" id="3.40.50.880">
    <property type="match status" value="1"/>
</dbReference>
<dbReference type="NCBIfam" id="TIGR03800">
    <property type="entry name" value="PLP_synth_Pdx2"/>
    <property type="match status" value="1"/>
</dbReference>
<evidence type="ECO:0000256" key="1">
    <source>
        <dbReference type="ARBA" id="ARBA00008345"/>
    </source>
</evidence>
<evidence type="ECO:0000256" key="6">
    <source>
        <dbReference type="ARBA" id="ARBA00049534"/>
    </source>
</evidence>
<reference evidence="9" key="1">
    <citation type="submission" date="2021-03" db="EMBL/GenBank/DDBJ databases">
        <authorList>
            <person name="Wang G."/>
        </authorList>
    </citation>
    <scope>NUCLEOTIDE SEQUENCE</scope>
    <source>
        <strain evidence="9">KCTC 12899</strain>
    </source>
</reference>
<dbReference type="PROSITE" id="PS01236">
    <property type="entry name" value="PDXT_SNO_1"/>
    <property type="match status" value="1"/>
</dbReference>
<dbReference type="GO" id="GO:1903600">
    <property type="term" value="C:glutaminase complex"/>
    <property type="evidence" value="ECO:0007669"/>
    <property type="project" value="TreeGrafter"/>
</dbReference>
<feature type="active site" description="Nucleophile" evidence="7">
    <location>
        <position position="77"/>
    </location>
</feature>
<dbReference type="InterPro" id="IPR029062">
    <property type="entry name" value="Class_I_gatase-like"/>
</dbReference>
<feature type="active site" description="Charge relay system" evidence="7">
    <location>
        <position position="171"/>
    </location>
</feature>
<dbReference type="GO" id="GO:0004359">
    <property type="term" value="F:glutaminase activity"/>
    <property type="evidence" value="ECO:0007669"/>
    <property type="project" value="UniProtKB-EC"/>
</dbReference>
<comment type="caution">
    <text evidence="9">The sequence shown here is derived from an EMBL/GenBank/DDBJ whole genome shotgun (WGS) entry which is preliminary data.</text>
</comment>
<proteinExistence type="inferred from homology"/>
<dbReference type="PIRSF" id="PIRSF005639">
    <property type="entry name" value="Glut_amidoT_SNO"/>
    <property type="match status" value="1"/>
</dbReference>
<sequence>MIGVLAIQGGFAAHRKTLDRCGVASKEVRLAEALEDCDALILPGGESTTMLKLIQAFDLKPALDQFAASGKAVLGTCAGAILLSQRVTHPEQDSLGWLPADIERNAYGSQVDSFTESQSCPTWNLAEYHALFIRAPRFTNIQGETKVISRLGDQITGVQYRNLTAVTYHPELTDDTRFHRAWLDHCVYSN</sequence>
<dbReference type="PROSITE" id="PS51273">
    <property type="entry name" value="GATASE_TYPE_1"/>
    <property type="match status" value="1"/>
</dbReference>
<dbReference type="EC" id="3.5.1.2" evidence="2"/>
<evidence type="ECO:0000256" key="8">
    <source>
        <dbReference type="PIRSR" id="PIRSR005639-2"/>
    </source>
</evidence>
<evidence type="ECO:0000256" key="3">
    <source>
        <dbReference type="ARBA" id="ARBA00022801"/>
    </source>
</evidence>
<dbReference type="SUPFAM" id="SSF52317">
    <property type="entry name" value="Class I glutamine amidotransferase-like"/>
    <property type="match status" value="1"/>
</dbReference>
<keyword evidence="5" id="KW-0456">Lyase</keyword>
<evidence type="ECO:0000313" key="10">
    <source>
        <dbReference type="Proteomes" id="UP000664417"/>
    </source>
</evidence>
<evidence type="ECO:0000256" key="2">
    <source>
        <dbReference type="ARBA" id="ARBA00012918"/>
    </source>
</evidence>
<dbReference type="Pfam" id="PF01174">
    <property type="entry name" value="SNO"/>
    <property type="match status" value="1"/>
</dbReference>
<dbReference type="CDD" id="cd01749">
    <property type="entry name" value="GATase1_PB"/>
    <property type="match status" value="1"/>
</dbReference>
<keyword evidence="4" id="KW-0315">Glutamine amidotransferase</keyword>
<dbReference type="InterPro" id="IPR021196">
    <property type="entry name" value="PdxT/SNO_CS"/>
</dbReference>
<feature type="binding site" evidence="8">
    <location>
        <begin position="45"/>
        <end position="47"/>
    </location>
    <ligand>
        <name>L-glutamine</name>
        <dbReference type="ChEBI" id="CHEBI:58359"/>
    </ligand>
</feature>
<keyword evidence="3" id="KW-0378">Hydrolase</keyword>
<comment type="catalytic activity">
    <reaction evidence="6">
        <text>L-glutamine + H2O = L-glutamate + NH4(+)</text>
        <dbReference type="Rhea" id="RHEA:15889"/>
        <dbReference type="ChEBI" id="CHEBI:15377"/>
        <dbReference type="ChEBI" id="CHEBI:28938"/>
        <dbReference type="ChEBI" id="CHEBI:29985"/>
        <dbReference type="ChEBI" id="CHEBI:58359"/>
        <dbReference type="EC" id="3.5.1.2"/>
    </reaction>
</comment>
<evidence type="ECO:0000256" key="5">
    <source>
        <dbReference type="ARBA" id="ARBA00023239"/>
    </source>
</evidence>
<evidence type="ECO:0000313" key="9">
    <source>
        <dbReference type="EMBL" id="MBO1320014.1"/>
    </source>
</evidence>
<dbReference type="AlphaFoldDB" id="A0A8J7QAF1"/>
<dbReference type="Proteomes" id="UP000664417">
    <property type="component" value="Unassembled WGS sequence"/>
</dbReference>
<dbReference type="InterPro" id="IPR002161">
    <property type="entry name" value="PdxT/SNO"/>
</dbReference>
<dbReference type="PROSITE" id="PS51130">
    <property type="entry name" value="PDXT_SNO_2"/>
    <property type="match status" value="1"/>
</dbReference>
<feature type="binding site" evidence="8">
    <location>
        <position position="104"/>
    </location>
    <ligand>
        <name>L-glutamine</name>
        <dbReference type="ChEBI" id="CHEBI:58359"/>
    </ligand>
</feature>